<evidence type="ECO:0000259" key="1">
    <source>
        <dbReference type="Pfam" id="PF02129"/>
    </source>
</evidence>
<dbReference type="SUPFAM" id="SSF53474">
    <property type="entry name" value="alpha/beta-Hydrolases"/>
    <property type="match status" value="1"/>
</dbReference>
<dbReference type="InterPro" id="IPR029058">
    <property type="entry name" value="AB_hydrolase_fold"/>
</dbReference>
<evidence type="ECO:0000313" key="2">
    <source>
        <dbReference type="EMBL" id="CAF4703018.1"/>
    </source>
</evidence>
<dbReference type="Proteomes" id="UP000663838">
    <property type="component" value="Unassembled WGS sequence"/>
</dbReference>
<dbReference type="Gene3D" id="3.40.50.1820">
    <property type="entry name" value="alpha/beta hydrolase"/>
    <property type="match status" value="1"/>
</dbReference>
<dbReference type="GO" id="GO:0016787">
    <property type="term" value="F:hydrolase activity"/>
    <property type="evidence" value="ECO:0007669"/>
    <property type="project" value="InterPro"/>
</dbReference>
<evidence type="ECO:0000313" key="3">
    <source>
        <dbReference type="Proteomes" id="UP000663838"/>
    </source>
</evidence>
<accession>A0A821IHR3</accession>
<dbReference type="Pfam" id="PF02129">
    <property type="entry name" value="Peptidase_S15"/>
    <property type="match status" value="1"/>
</dbReference>
<protein>
    <recommendedName>
        <fullName evidence="1">Xaa-Pro dipeptidyl-peptidase-like domain-containing protein</fullName>
    </recommendedName>
</protein>
<dbReference type="InterPro" id="IPR000383">
    <property type="entry name" value="Xaa-Pro-like_dom"/>
</dbReference>
<name>A0A821IHR3_9BILA</name>
<sequence length="120" mass="13755">MMTYNFTSENTWLTMLDGVRLSATLMIPISQRDTNENFPVLLEYKPYRKDDSFFNINQPKIHYLAQRGFIATLVDIRGTGASEGVLIEYEYTSQELNDCEHVIELLAAHPRSNGRVGMYG</sequence>
<dbReference type="AlphaFoldDB" id="A0A821IHR3"/>
<dbReference type="EMBL" id="CAJOBS010001213">
    <property type="protein sequence ID" value="CAF4703018.1"/>
    <property type="molecule type" value="Genomic_DNA"/>
</dbReference>
<reference evidence="2" key="1">
    <citation type="submission" date="2021-02" db="EMBL/GenBank/DDBJ databases">
        <authorList>
            <person name="Nowell W R."/>
        </authorList>
    </citation>
    <scope>NUCLEOTIDE SEQUENCE</scope>
</reference>
<comment type="caution">
    <text evidence="2">The sequence shown here is derived from an EMBL/GenBank/DDBJ whole genome shotgun (WGS) entry which is preliminary data.</text>
</comment>
<feature type="domain" description="Xaa-Pro dipeptidyl-peptidase-like" evidence="1">
    <location>
        <begin position="17"/>
        <end position="120"/>
    </location>
</feature>
<gene>
    <name evidence="2" type="ORF">TOA249_LOCUS17173</name>
</gene>
<proteinExistence type="predicted"/>
<organism evidence="2 3">
    <name type="scientific">Rotaria socialis</name>
    <dbReference type="NCBI Taxonomy" id="392032"/>
    <lineage>
        <taxon>Eukaryota</taxon>
        <taxon>Metazoa</taxon>
        <taxon>Spiralia</taxon>
        <taxon>Gnathifera</taxon>
        <taxon>Rotifera</taxon>
        <taxon>Eurotatoria</taxon>
        <taxon>Bdelloidea</taxon>
        <taxon>Philodinida</taxon>
        <taxon>Philodinidae</taxon>
        <taxon>Rotaria</taxon>
    </lineage>
</organism>